<dbReference type="Pfam" id="PF08268">
    <property type="entry name" value="FBA_3"/>
    <property type="match status" value="1"/>
</dbReference>
<dbReference type="InterPro" id="IPR017451">
    <property type="entry name" value="F-box-assoc_interact_dom"/>
</dbReference>
<feature type="chain" id="PRO_5032911022" description="F-box associated beta-propeller type 3 domain-containing protein" evidence="1">
    <location>
        <begin position="19"/>
        <end position="527"/>
    </location>
</feature>
<keyword evidence="1" id="KW-0732">Signal</keyword>
<dbReference type="AlphaFoldDB" id="A0A835HTM7"/>
<evidence type="ECO:0000256" key="1">
    <source>
        <dbReference type="SAM" id="SignalP"/>
    </source>
</evidence>
<dbReference type="OrthoDB" id="1291746at2759"/>
<dbReference type="PANTHER" id="PTHR31672">
    <property type="entry name" value="BNACNNG10540D PROTEIN"/>
    <property type="match status" value="1"/>
</dbReference>
<sequence length="527" mass="60070">MYHCMTWVLMLLSKLIELFVRRSTKDSRTPDDSLSNEISPSPLEASYLHDNSSLLDNRSVHVDSLSFDTCLSNDNSPLLEATLHDNNSLLDNGSVHVDCPSSDQSPPQDSLHSEASHFIADKALLDSPLSDYIPFLEDKTCDDSKLLLLPDDIIIDILSRLTVECALQCRPVCRPICQLMSTPIFIAMQCSRSTPVLVVQFQSLSSITHDEETGIYAANIVLHFVDEGERIVAASTKFQLSYKPKYYEEPILIGSYNGFLLFRHFLNYAFLIFNPTTQEQVLLTGQYCAGCALYYHTPTNELKFLYKELWSNRFFILGLKSKLKREISSREVPCTCNQSNQSGPPVVLYGRMHWMAAVDCGLSMDDPPSCSKSILVFKMDSEDFITMPHPEGKGSCSEERHKKMQLLEMEGQLCLCETSLSTWEVYLWVLDDYTNQVWIKRYTISIEALNEIHYHDCHCFPFVQILQIRNDELLLKSNSRVLHYYHLKLNIFRKVGVVEGFKDFWLTSVVAHTNTLASLQTDSVISL</sequence>
<accession>A0A835HTM7</accession>
<dbReference type="InterPro" id="IPR050796">
    <property type="entry name" value="SCF_F-box_component"/>
</dbReference>
<proteinExistence type="predicted"/>
<dbReference type="Proteomes" id="UP000631114">
    <property type="component" value="Unassembled WGS sequence"/>
</dbReference>
<gene>
    <name evidence="3" type="ORF">IFM89_028116</name>
</gene>
<reference evidence="3 4" key="1">
    <citation type="submission" date="2020-10" db="EMBL/GenBank/DDBJ databases">
        <title>The Coptis chinensis genome and diversification of protoberbering-type alkaloids.</title>
        <authorList>
            <person name="Wang B."/>
            <person name="Shu S."/>
            <person name="Song C."/>
            <person name="Liu Y."/>
        </authorList>
    </citation>
    <scope>NUCLEOTIDE SEQUENCE [LARGE SCALE GENOMIC DNA]</scope>
    <source>
        <strain evidence="3">HL-2020</strain>
        <tissue evidence="3">Leaf</tissue>
    </source>
</reference>
<keyword evidence="4" id="KW-1185">Reference proteome</keyword>
<dbReference type="NCBIfam" id="TIGR01640">
    <property type="entry name" value="F_box_assoc_1"/>
    <property type="match status" value="1"/>
</dbReference>
<dbReference type="InterPro" id="IPR013187">
    <property type="entry name" value="F-box-assoc_dom_typ3"/>
</dbReference>
<feature type="domain" description="F-box associated beta-propeller type 3" evidence="2">
    <location>
        <begin position="234"/>
        <end position="505"/>
    </location>
</feature>
<organism evidence="3 4">
    <name type="scientific">Coptis chinensis</name>
    <dbReference type="NCBI Taxonomy" id="261450"/>
    <lineage>
        <taxon>Eukaryota</taxon>
        <taxon>Viridiplantae</taxon>
        <taxon>Streptophyta</taxon>
        <taxon>Embryophyta</taxon>
        <taxon>Tracheophyta</taxon>
        <taxon>Spermatophyta</taxon>
        <taxon>Magnoliopsida</taxon>
        <taxon>Ranunculales</taxon>
        <taxon>Ranunculaceae</taxon>
        <taxon>Coptidoideae</taxon>
        <taxon>Coptis</taxon>
    </lineage>
</organism>
<evidence type="ECO:0000259" key="2">
    <source>
        <dbReference type="Pfam" id="PF08268"/>
    </source>
</evidence>
<name>A0A835HTM7_9MAGN</name>
<dbReference type="EMBL" id="JADFTS010000005">
    <property type="protein sequence ID" value="KAF9606740.1"/>
    <property type="molecule type" value="Genomic_DNA"/>
</dbReference>
<feature type="signal peptide" evidence="1">
    <location>
        <begin position="1"/>
        <end position="18"/>
    </location>
</feature>
<comment type="caution">
    <text evidence="3">The sequence shown here is derived from an EMBL/GenBank/DDBJ whole genome shotgun (WGS) entry which is preliminary data.</text>
</comment>
<dbReference type="SUPFAM" id="SSF81383">
    <property type="entry name" value="F-box domain"/>
    <property type="match status" value="1"/>
</dbReference>
<evidence type="ECO:0000313" key="4">
    <source>
        <dbReference type="Proteomes" id="UP000631114"/>
    </source>
</evidence>
<evidence type="ECO:0000313" key="3">
    <source>
        <dbReference type="EMBL" id="KAF9606740.1"/>
    </source>
</evidence>
<protein>
    <recommendedName>
        <fullName evidence="2">F-box associated beta-propeller type 3 domain-containing protein</fullName>
    </recommendedName>
</protein>
<dbReference type="PANTHER" id="PTHR31672:SF13">
    <property type="entry name" value="F-BOX PROTEIN CPR30-LIKE"/>
    <property type="match status" value="1"/>
</dbReference>
<dbReference type="InterPro" id="IPR036047">
    <property type="entry name" value="F-box-like_dom_sf"/>
</dbReference>